<comment type="caution">
    <text evidence="15">The sequence shown here is derived from an EMBL/GenBank/DDBJ whole genome shotgun (WGS) entry which is preliminary data.</text>
</comment>
<dbReference type="InterPro" id="IPR045034">
    <property type="entry name" value="O-acyltransferase_WSD1-like"/>
</dbReference>
<dbReference type="EC" id="2.3.1.20" evidence="4 11"/>
<evidence type="ECO:0000259" key="13">
    <source>
        <dbReference type="Pfam" id="PF03007"/>
    </source>
</evidence>
<feature type="compositionally biased region" description="Basic and acidic residues" evidence="12">
    <location>
        <begin position="171"/>
        <end position="183"/>
    </location>
</feature>
<feature type="region of interest" description="Disordered" evidence="12">
    <location>
        <begin position="156"/>
        <end position="187"/>
    </location>
</feature>
<comment type="pathway">
    <text evidence="2">Lipid metabolism.</text>
</comment>
<evidence type="ECO:0000256" key="2">
    <source>
        <dbReference type="ARBA" id="ARBA00005189"/>
    </source>
</evidence>
<dbReference type="InterPro" id="IPR009721">
    <property type="entry name" value="O-acyltransferase_WSD1_C"/>
</dbReference>
<evidence type="ECO:0000256" key="11">
    <source>
        <dbReference type="RuleBase" id="RU361241"/>
    </source>
</evidence>
<name>A0ABP4F2T6_9ACTN</name>
<comment type="pathway">
    <text evidence="1 11">Glycerolipid metabolism; triacylglycerol biosynthesis.</text>
</comment>
<evidence type="ECO:0000256" key="6">
    <source>
        <dbReference type="ARBA" id="ARBA00022679"/>
    </source>
</evidence>
<dbReference type="NCBIfam" id="TIGR02946">
    <property type="entry name" value="acyl_WS_DGAT"/>
    <property type="match status" value="1"/>
</dbReference>
<dbReference type="EMBL" id="BAAAJE010000006">
    <property type="protein sequence ID" value="GAA1140281.1"/>
    <property type="molecule type" value="Genomic_DNA"/>
</dbReference>
<dbReference type="Pfam" id="PF06974">
    <property type="entry name" value="WS_DGAT_C"/>
    <property type="match status" value="1"/>
</dbReference>
<evidence type="ECO:0000256" key="3">
    <source>
        <dbReference type="ARBA" id="ARBA00009587"/>
    </source>
</evidence>
<dbReference type="Pfam" id="PF03007">
    <property type="entry name" value="WS_DGAT_cat"/>
    <property type="match status" value="1"/>
</dbReference>
<dbReference type="PANTHER" id="PTHR31650">
    <property type="entry name" value="O-ACYLTRANSFERASE (WSD1-LIKE) FAMILY PROTEIN"/>
    <property type="match status" value="1"/>
</dbReference>
<feature type="domain" description="O-acyltransferase WSD1-like N-terminal" evidence="13">
    <location>
        <begin position="10"/>
        <end position="272"/>
    </location>
</feature>
<evidence type="ECO:0000256" key="9">
    <source>
        <dbReference type="ARBA" id="ARBA00023315"/>
    </source>
</evidence>
<accession>A0ABP4F2T6</accession>
<dbReference type="InterPro" id="IPR004255">
    <property type="entry name" value="O-acyltransferase_WSD1_N"/>
</dbReference>
<protein>
    <recommendedName>
        <fullName evidence="4 11">Diacylglycerol O-acyltransferase</fullName>
        <ecNumber evidence="4 11">2.3.1.20</ecNumber>
    </recommendedName>
</protein>
<comment type="similarity">
    <text evidence="3 11">Belongs to the long-chain O-acyltransferase family.</text>
</comment>
<gene>
    <name evidence="15" type="ORF">GCM10009606_19840</name>
</gene>
<keyword evidence="6 11" id="KW-0808">Transferase</keyword>
<sequence length="467" mass="51045">MVSPIDPTATAFLLAENRSMPMHVGGLQLFEKPEGAGRNYGREMYESMRDVEEIAPLFLKRPHRSLSTAGQLVWVEDEQFDVDHHIRHSALPQPGRIRELLDLSSRLHSTRLAWERPLWEAHIIEGLRDGRVALYTKVHHALVDGISAMRLVQSTLSPDSDQREMPPPWDARTRRDRAPRPTSDETSLAEIPTQVMRSALGIATEAAGLPGALVKTITKGVKNETSSISLYAPRTIFNQKITGSRRFAAQDWEIERLQRIGKATGTTINDVVLAMCGGALRRYLLELDALPEAPLVAMVPIGLKAKESHLPSTEGGNAIGAVMCRLGTDLHDPADRLSAVHASMADGKEALSGMTPTQIMAMSALGQAPAIIAPMLRMSGIVRPPYNTIISNVPGPRTTQYWNGAKLVGHYPLSIPINGMALNITCISYDGRLGFGVIGCRRTVPRLQRLLTHLDDEVAALEKASGA</sequence>
<evidence type="ECO:0000313" key="15">
    <source>
        <dbReference type="EMBL" id="GAA1140281.1"/>
    </source>
</evidence>
<dbReference type="SUPFAM" id="SSF52777">
    <property type="entry name" value="CoA-dependent acyltransferases"/>
    <property type="match status" value="1"/>
</dbReference>
<evidence type="ECO:0000256" key="12">
    <source>
        <dbReference type="SAM" id="MobiDB-lite"/>
    </source>
</evidence>
<comment type="catalytic activity">
    <reaction evidence="10 11">
        <text>an acyl-CoA + a 1,2-diacyl-sn-glycerol = a triacyl-sn-glycerol + CoA</text>
        <dbReference type="Rhea" id="RHEA:10868"/>
        <dbReference type="ChEBI" id="CHEBI:17815"/>
        <dbReference type="ChEBI" id="CHEBI:57287"/>
        <dbReference type="ChEBI" id="CHEBI:58342"/>
        <dbReference type="ChEBI" id="CHEBI:64615"/>
        <dbReference type="EC" id="2.3.1.20"/>
    </reaction>
</comment>
<reference evidence="16" key="1">
    <citation type="journal article" date="2019" name="Int. J. Syst. Evol. Microbiol.">
        <title>The Global Catalogue of Microorganisms (GCM) 10K type strain sequencing project: providing services to taxonomists for standard genome sequencing and annotation.</title>
        <authorList>
            <consortium name="The Broad Institute Genomics Platform"/>
            <consortium name="The Broad Institute Genome Sequencing Center for Infectious Disease"/>
            <person name="Wu L."/>
            <person name="Ma J."/>
        </authorList>
    </citation>
    <scope>NUCLEOTIDE SEQUENCE [LARGE SCALE GENOMIC DNA]</scope>
    <source>
        <strain evidence="16">JCM 11813</strain>
    </source>
</reference>
<keyword evidence="9 11" id="KW-0012">Acyltransferase</keyword>
<organism evidence="15 16">
    <name type="scientific">Nocardioides aquiterrae</name>
    <dbReference type="NCBI Taxonomy" id="203799"/>
    <lineage>
        <taxon>Bacteria</taxon>
        <taxon>Bacillati</taxon>
        <taxon>Actinomycetota</taxon>
        <taxon>Actinomycetes</taxon>
        <taxon>Propionibacteriales</taxon>
        <taxon>Nocardioidaceae</taxon>
        <taxon>Nocardioides</taxon>
    </lineage>
</organism>
<evidence type="ECO:0000313" key="16">
    <source>
        <dbReference type="Proteomes" id="UP001499979"/>
    </source>
</evidence>
<keyword evidence="8 11" id="KW-0443">Lipid metabolism</keyword>
<keyword evidence="5 11" id="KW-0444">Lipid biosynthesis</keyword>
<evidence type="ECO:0000256" key="4">
    <source>
        <dbReference type="ARBA" id="ARBA00013244"/>
    </source>
</evidence>
<evidence type="ECO:0000256" key="1">
    <source>
        <dbReference type="ARBA" id="ARBA00004771"/>
    </source>
</evidence>
<evidence type="ECO:0000256" key="10">
    <source>
        <dbReference type="ARBA" id="ARBA00048109"/>
    </source>
</evidence>
<dbReference type="RefSeq" id="WP_343907348.1">
    <property type="nucleotide sequence ID" value="NZ_BAAAJE010000006.1"/>
</dbReference>
<dbReference type="PANTHER" id="PTHR31650:SF1">
    <property type="entry name" value="WAX ESTER SYNTHASE_DIACYLGLYCEROL ACYLTRANSFERASE 4-RELATED"/>
    <property type="match status" value="1"/>
</dbReference>
<feature type="domain" description="O-acyltransferase WSD1 C-terminal" evidence="14">
    <location>
        <begin position="316"/>
        <end position="461"/>
    </location>
</feature>
<evidence type="ECO:0000259" key="14">
    <source>
        <dbReference type="Pfam" id="PF06974"/>
    </source>
</evidence>
<evidence type="ECO:0000256" key="8">
    <source>
        <dbReference type="ARBA" id="ARBA00023098"/>
    </source>
</evidence>
<evidence type="ECO:0000256" key="7">
    <source>
        <dbReference type="ARBA" id="ARBA00022798"/>
    </source>
</evidence>
<proteinExistence type="inferred from homology"/>
<evidence type="ECO:0000256" key="5">
    <source>
        <dbReference type="ARBA" id="ARBA00022516"/>
    </source>
</evidence>
<keyword evidence="16" id="KW-1185">Reference proteome</keyword>
<dbReference type="InterPro" id="IPR014292">
    <property type="entry name" value="Acyl_transf_WS/DGAT"/>
</dbReference>
<keyword evidence="7 11" id="KW-0319">Glycerol metabolism</keyword>
<dbReference type="Proteomes" id="UP001499979">
    <property type="component" value="Unassembled WGS sequence"/>
</dbReference>